<reference evidence="2" key="1">
    <citation type="submission" date="2014-12" db="EMBL/GenBank/DDBJ databases">
        <title>Parallel Evolution in Life History Adaptation Evident in the Tissue-Specific Poeciliopsis prolifica transcriptome.</title>
        <authorList>
            <person name="Jue N.K."/>
            <person name="Foley R.J."/>
            <person name="Obergfell C."/>
            <person name="Reznick D.N."/>
            <person name="O'Neill R.J."/>
            <person name="O'Neill M.J."/>
        </authorList>
    </citation>
    <scope>NUCLEOTIDE SEQUENCE</scope>
</reference>
<gene>
    <name evidence="2" type="primary">PPUP9395</name>
</gene>
<protein>
    <submittedName>
        <fullName evidence="2">PPUP9395</fullName>
    </submittedName>
</protein>
<accession>A0A0S7ESD2</accession>
<proteinExistence type="predicted"/>
<dbReference type="AlphaFoldDB" id="A0A0S7ESD2"/>
<dbReference type="EMBL" id="GBYX01476580">
    <property type="protein sequence ID" value="JAO05097.1"/>
    <property type="molecule type" value="Transcribed_RNA"/>
</dbReference>
<sequence length="110" mass="12753">FRLFEMCGRKRVEREMTPAVEEVGSHRVHTQDRHHRVSKGQRWQHRHVLFQRKQTFNPLVSGTRERSGGRLNPAQSPHLSSTEPWLAALTPTCHILLSSQALLPSIRFHS</sequence>
<feature type="non-terminal residue" evidence="2">
    <location>
        <position position="110"/>
    </location>
</feature>
<organism evidence="2">
    <name type="scientific">Poeciliopsis prolifica</name>
    <name type="common">blackstripe livebearer</name>
    <dbReference type="NCBI Taxonomy" id="188132"/>
    <lineage>
        <taxon>Eukaryota</taxon>
        <taxon>Metazoa</taxon>
        <taxon>Chordata</taxon>
        <taxon>Craniata</taxon>
        <taxon>Vertebrata</taxon>
        <taxon>Euteleostomi</taxon>
        <taxon>Actinopterygii</taxon>
        <taxon>Neopterygii</taxon>
        <taxon>Teleostei</taxon>
        <taxon>Neoteleostei</taxon>
        <taxon>Acanthomorphata</taxon>
        <taxon>Ovalentaria</taxon>
        <taxon>Atherinomorphae</taxon>
        <taxon>Cyprinodontiformes</taxon>
        <taxon>Poeciliidae</taxon>
        <taxon>Poeciliinae</taxon>
        <taxon>Poeciliopsis</taxon>
    </lineage>
</organism>
<evidence type="ECO:0000313" key="2">
    <source>
        <dbReference type="EMBL" id="JAO05097.1"/>
    </source>
</evidence>
<name>A0A0S7ESD2_9TELE</name>
<feature type="region of interest" description="Disordered" evidence="1">
    <location>
        <begin position="60"/>
        <end position="80"/>
    </location>
</feature>
<feature type="non-terminal residue" evidence="2">
    <location>
        <position position="1"/>
    </location>
</feature>
<evidence type="ECO:0000256" key="1">
    <source>
        <dbReference type="SAM" id="MobiDB-lite"/>
    </source>
</evidence>